<protein>
    <submittedName>
        <fullName evidence="6">Serine/threonine-protein kinase HipA</fullName>
    </submittedName>
</protein>
<dbReference type="AlphaFoldDB" id="A0A916UY38"/>
<evidence type="ECO:0000259" key="5">
    <source>
        <dbReference type="Pfam" id="PF13657"/>
    </source>
</evidence>
<feature type="domain" description="HipA-like C-terminal" evidence="4">
    <location>
        <begin position="156"/>
        <end position="399"/>
    </location>
</feature>
<dbReference type="InterPro" id="IPR052028">
    <property type="entry name" value="HipA_Ser/Thr_kinase"/>
</dbReference>
<dbReference type="PANTHER" id="PTHR37419">
    <property type="entry name" value="SERINE/THREONINE-PROTEIN KINASE TOXIN HIPA"/>
    <property type="match status" value="1"/>
</dbReference>
<dbReference type="Pfam" id="PF07804">
    <property type="entry name" value="HipA_C"/>
    <property type="match status" value="1"/>
</dbReference>
<dbReference type="NCBIfam" id="TIGR03071">
    <property type="entry name" value="couple_hipA"/>
    <property type="match status" value="1"/>
</dbReference>
<comment type="caution">
    <text evidence="6">The sequence shown here is derived from an EMBL/GenBank/DDBJ whole genome shotgun (WGS) entry which is preliminary data.</text>
</comment>
<dbReference type="GO" id="GO:0005829">
    <property type="term" value="C:cytosol"/>
    <property type="evidence" value="ECO:0007669"/>
    <property type="project" value="TreeGrafter"/>
</dbReference>
<evidence type="ECO:0000256" key="2">
    <source>
        <dbReference type="ARBA" id="ARBA00022679"/>
    </source>
</evidence>
<evidence type="ECO:0000259" key="4">
    <source>
        <dbReference type="Pfam" id="PF07804"/>
    </source>
</evidence>
<evidence type="ECO:0000256" key="3">
    <source>
        <dbReference type="ARBA" id="ARBA00022777"/>
    </source>
</evidence>
<gene>
    <name evidence="6" type="primary">hipA</name>
    <name evidence="6" type="ORF">GCM10011396_45980</name>
</gene>
<keyword evidence="3 6" id="KW-0418">Kinase</keyword>
<dbReference type="InterPro" id="IPR012893">
    <property type="entry name" value="HipA-like_C"/>
</dbReference>
<reference evidence="6" key="1">
    <citation type="journal article" date="2014" name="Int. J. Syst. Evol. Microbiol.">
        <title>Complete genome sequence of Corynebacterium casei LMG S-19264T (=DSM 44701T), isolated from a smear-ripened cheese.</title>
        <authorList>
            <consortium name="US DOE Joint Genome Institute (JGI-PGF)"/>
            <person name="Walter F."/>
            <person name="Albersmeier A."/>
            <person name="Kalinowski J."/>
            <person name="Ruckert C."/>
        </authorList>
    </citation>
    <scope>NUCLEOTIDE SEQUENCE</scope>
    <source>
        <strain evidence="6">CGMCC 1.10998</strain>
    </source>
</reference>
<dbReference type="PANTHER" id="PTHR37419:SF1">
    <property type="entry name" value="SERINE_THREONINE-PROTEIN KINASE TOXIN HIPA"/>
    <property type="match status" value="1"/>
</dbReference>
<keyword evidence="7" id="KW-1185">Reference proteome</keyword>
<dbReference type="RefSeq" id="WP_188568497.1">
    <property type="nucleotide sequence ID" value="NZ_BMED01000006.1"/>
</dbReference>
<evidence type="ECO:0000256" key="1">
    <source>
        <dbReference type="ARBA" id="ARBA00010164"/>
    </source>
</evidence>
<dbReference type="EMBL" id="BMED01000006">
    <property type="protein sequence ID" value="GGC93500.1"/>
    <property type="molecule type" value="Genomic_DNA"/>
</dbReference>
<proteinExistence type="inferred from homology"/>
<name>A0A916UY38_9BURK</name>
<organism evidence="6 7">
    <name type="scientific">Undibacterium terreum</name>
    <dbReference type="NCBI Taxonomy" id="1224302"/>
    <lineage>
        <taxon>Bacteria</taxon>
        <taxon>Pseudomonadati</taxon>
        <taxon>Pseudomonadota</taxon>
        <taxon>Betaproteobacteria</taxon>
        <taxon>Burkholderiales</taxon>
        <taxon>Oxalobacteraceae</taxon>
        <taxon>Undibacterium</taxon>
    </lineage>
</organism>
<sequence>MREVNVYDDRRLVGTLQQNAANQQYSFIYSAEWLNDPRNYPLSPSIPLAPGDVPATLHNSAVYNFFVNLLPEGQAFDEASALYQVSKTDLFGLLAALGRETAGALSIRPSEQQDHRTNHNPVVDVLRPVSSTELVERIKSRPSDPFSVWDHSVWGAIAGYQDKLSVLESEGEWFLASGEQVASTIILKPEPINTNWAGLTSNEFFCMLLSRAIGLPTAQVALLHLPEPVLAISRFDRRRTRDGVVRINAIDGCQALGLAPMFKYELLYGTGLDVRHYRDGASLPKLFELLKAFPDANAQRLQLLRWCILQVVIGNTDAHAKNVSFFNDHNGMRLAPAYDLVSTFVFSDNPTKEAFSMAIGDAFTENEMTPYEWAHFGFLLGLSADLIASELTDVASRLQTALPDAKRHALNLGADSLMVEMVSAIIERTTAKFSKMARRIAVIEQGLFL</sequence>
<dbReference type="InterPro" id="IPR017508">
    <property type="entry name" value="HipA_N1"/>
</dbReference>
<dbReference type="GO" id="GO:0004674">
    <property type="term" value="F:protein serine/threonine kinase activity"/>
    <property type="evidence" value="ECO:0007669"/>
    <property type="project" value="TreeGrafter"/>
</dbReference>
<dbReference type="Pfam" id="PF13657">
    <property type="entry name" value="Couple_hipA"/>
    <property type="match status" value="1"/>
</dbReference>
<evidence type="ECO:0000313" key="6">
    <source>
        <dbReference type="EMBL" id="GGC93500.1"/>
    </source>
</evidence>
<accession>A0A916UY38</accession>
<dbReference type="Gene3D" id="1.10.1070.20">
    <property type="match status" value="1"/>
</dbReference>
<comment type="similarity">
    <text evidence="1">Belongs to the HipA Ser/Thr kinase family.</text>
</comment>
<feature type="domain" description="HipA N-terminal subdomain 1" evidence="5">
    <location>
        <begin position="5"/>
        <end position="107"/>
    </location>
</feature>
<keyword evidence="2" id="KW-0808">Transferase</keyword>
<evidence type="ECO:0000313" key="7">
    <source>
        <dbReference type="Proteomes" id="UP000637423"/>
    </source>
</evidence>
<reference evidence="6" key="2">
    <citation type="submission" date="2020-09" db="EMBL/GenBank/DDBJ databases">
        <authorList>
            <person name="Sun Q."/>
            <person name="Zhou Y."/>
        </authorList>
    </citation>
    <scope>NUCLEOTIDE SEQUENCE</scope>
    <source>
        <strain evidence="6">CGMCC 1.10998</strain>
    </source>
</reference>
<dbReference type="Proteomes" id="UP000637423">
    <property type="component" value="Unassembled WGS sequence"/>
</dbReference>